<dbReference type="Proteomes" id="UP000186559">
    <property type="component" value="Plasmid pTPRO3"/>
</dbReference>
<protein>
    <submittedName>
        <fullName evidence="1">Uncharacterized protein</fullName>
    </submittedName>
</protein>
<accession>A0A1U7DDD6</accession>
<proteinExistence type="predicted"/>
<dbReference type="EMBL" id="CP014799">
    <property type="protein sequence ID" value="APX26086.1"/>
    <property type="molecule type" value="Genomic_DNA"/>
</dbReference>
<gene>
    <name evidence="1" type="ORF">Ga0080559_TMP5017</name>
</gene>
<geneLocation type="plasmid" evidence="2">
    <name>ptpro3</name>
</geneLocation>
<sequence>MYFDGTPGGGWTWGDIEEFGATDPASLPQWQQDAIEDLFNEMQYDPRIAALLDAYENIPNPSQPITNAVLNQTVQVAQENAANGQYDGWVDQFEWASGHADAWYDANGYDDPYLDWGYYDSYDYFWADDSPSWWADEYGLY</sequence>
<name>A0A1U7DDD6_9RHOB</name>
<organism evidence="1 2">
    <name type="scientific">Salipiger profundus</name>
    <dbReference type="NCBI Taxonomy" id="1229727"/>
    <lineage>
        <taxon>Bacteria</taxon>
        <taxon>Pseudomonadati</taxon>
        <taxon>Pseudomonadota</taxon>
        <taxon>Alphaproteobacteria</taxon>
        <taxon>Rhodobacterales</taxon>
        <taxon>Roseobacteraceae</taxon>
        <taxon>Salipiger</taxon>
    </lineage>
</organism>
<evidence type="ECO:0000313" key="1">
    <source>
        <dbReference type="EMBL" id="APX26086.1"/>
    </source>
</evidence>
<reference evidence="1 2" key="1">
    <citation type="submission" date="2016-03" db="EMBL/GenBank/DDBJ databases">
        <title>Deep-sea bacteria in the southern Pacific.</title>
        <authorList>
            <person name="Tang K."/>
        </authorList>
    </citation>
    <scope>NUCLEOTIDE SEQUENCE [LARGE SCALE GENOMIC DNA]</scope>
    <source>
        <strain evidence="1 2">JLT2016</strain>
        <plasmid evidence="2">Plasmid ptpro3</plasmid>
    </source>
</reference>
<evidence type="ECO:0000313" key="2">
    <source>
        <dbReference type="Proteomes" id="UP000186559"/>
    </source>
</evidence>
<dbReference type="AlphaFoldDB" id="A0A1U7DDD6"/>
<keyword evidence="1" id="KW-0614">Plasmid</keyword>
<dbReference type="KEGG" id="tpro:Ga0080559_TMP5017"/>
<keyword evidence="2" id="KW-1185">Reference proteome</keyword>